<protein>
    <submittedName>
        <fullName evidence="1">Uncharacterized protein</fullName>
    </submittedName>
</protein>
<accession>A0A1H0F976</accession>
<dbReference type="AlphaFoldDB" id="A0A1H0F976"/>
<reference evidence="1 2" key="1">
    <citation type="submission" date="2016-10" db="EMBL/GenBank/DDBJ databases">
        <authorList>
            <person name="de Groot N.N."/>
        </authorList>
    </citation>
    <scope>NUCLEOTIDE SEQUENCE [LARGE SCALE GENOMIC DNA]</scope>
    <source>
        <strain evidence="2">L7-484,KACC 16230,DSM 25025</strain>
    </source>
</reference>
<dbReference type="EMBL" id="FNIT01000002">
    <property type="protein sequence ID" value="SDN91155.1"/>
    <property type="molecule type" value="Genomic_DNA"/>
</dbReference>
<dbReference type="Proteomes" id="UP000198793">
    <property type="component" value="Unassembled WGS sequence"/>
</dbReference>
<evidence type="ECO:0000313" key="2">
    <source>
        <dbReference type="Proteomes" id="UP000198793"/>
    </source>
</evidence>
<proteinExistence type="predicted"/>
<evidence type="ECO:0000313" key="1">
    <source>
        <dbReference type="EMBL" id="SDN91155.1"/>
    </source>
</evidence>
<organism evidence="1 2">
    <name type="scientific">Aureimonas jatrophae</name>
    <dbReference type="NCBI Taxonomy" id="1166073"/>
    <lineage>
        <taxon>Bacteria</taxon>
        <taxon>Pseudomonadati</taxon>
        <taxon>Pseudomonadota</taxon>
        <taxon>Alphaproteobacteria</taxon>
        <taxon>Hyphomicrobiales</taxon>
        <taxon>Aurantimonadaceae</taxon>
        <taxon>Aureimonas</taxon>
    </lineage>
</organism>
<gene>
    <name evidence="1" type="ORF">SAMN05192530_102415</name>
</gene>
<dbReference type="STRING" id="1166073.SAMN05192530_102415"/>
<sequence length="186" mass="19515">MSVCAISITEAVRPADDPFVLGLVTIDARTGALDADMGFLRFCHGSNSARPLNNVDDLLQMVVPEERLTVQTRMLGAEPGARDLTCRLQGALGGPATIRFIVSRRTEAEASNGTATYVAVMMPEPTATASPLERIALLLIEAEGLARGIGNSLLSKLIRAVLLQVGLDAGHGLLGSRGAANDTAKH</sequence>
<keyword evidence="2" id="KW-1185">Reference proteome</keyword>
<name>A0A1H0F976_9HYPH</name>